<dbReference type="Gene3D" id="2.40.160.20">
    <property type="match status" value="1"/>
</dbReference>
<dbReference type="AlphaFoldDB" id="A0A1M6PR96"/>
<dbReference type="RefSeq" id="WP_073476866.1">
    <property type="nucleotide sequence ID" value="NZ_FQZU01000018.1"/>
</dbReference>
<dbReference type="SUPFAM" id="SSF56925">
    <property type="entry name" value="OMPA-like"/>
    <property type="match status" value="1"/>
</dbReference>
<evidence type="ECO:0000256" key="2">
    <source>
        <dbReference type="SAM" id="SignalP"/>
    </source>
</evidence>
<name>A0A1M6PR96_9BACT</name>
<evidence type="ECO:0000259" key="3">
    <source>
        <dbReference type="Pfam" id="PF13505"/>
    </source>
</evidence>
<dbReference type="Pfam" id="PF13505">
    <property type="entry name" value="OMP_b-brl"/>
    <property type="match status" value="1"/>
</dbReference>
<keyword evidence="1 2" id="KW-0732">Signal</keyword>
<reference evidence="5" key="1">
    <citation type="submission" date="2016-11" db="EMBL/GenBank/DDBJ databases">
        <authorList>
            <person name="Varghese N."/>
            <person name="Submissions S."/>
        </authorList>
    </citation>
    <scope>NUCLEOTIDE SEQUENCE [LARGE SCALE GENOMIC DNA]</scope>
    <source>
        <strain evidence="5">DSM 16219</strain>
    </source>
</reference>
<feature type="domain" description="Outer membrane protein beta-barrel" evidence="3">
    <location>
        <begin position="12"/>
        <end position="212"/>
    </location>
</feature>
<accession>A0A1M6PR96</accession>
<proteinExistence type="predicted"/>
<evidence type="ECO:0000256" key="1">
    <source>
        <dbReference type="ARBA" id="ARBA00022729"/>
    </source>
</evidence>
<dbReference type="STRING" id="1121393.SAMN02745216_02876"/>
<feature type="chain" id="PRO_5012929210" evidence="2">
    <location>
        <begin position="25"/>
        <end position="213"/>
    </location>
</feature>
<evidence type="ECO:0000313" key="5">
    <source>
        <dbReference type="Proteomes" id="UP000183994"/>
    </source>
</evidence>
<sequence>MKKIYWIVATVIIMAAFFSAPAMADDATGTWAVGVKAGYNNILDDTKLETQSGDIDYVYDETAVFGIYGTYYFNKYCSLAFGVDYSEYTFTEETAGVALEAGDIQQIPVYFTVRGHWANDSICTPYAGIGMGYYFNEFDQKVTGPSVELKNDFGFHAVGGVETRFTENFGVDVELKYTDHSSEYEFDYGVLTLHESTDLDAFSVTLGFKYYFK</sequence>
<dbReference type="GO" id="GO:0019867">
    <property type="term" value="C:outer membrane"/>
    <property type="evidence" value="ECO:0007669"/>
    <property type="project" value="InterPro"/>
</dbReference>
<dbReference type="InterPro" id="IPR005618">
    <property type="entry name" value="OMPW"/>
</dbReference>
<dbReference type="InterPro" id="IPR027385">
    <property type="entry name" value="Beta-barrel_OMP"/>
</dbReference>
<dbReference type="PANTHER" id="PTHR36920:SF1">
    <property type="entry name" value="OUTER MEMBRANE PROTEIN W"/>
    <property type="match status" value="1"/>
</dbReference>
<keyword evidence="5" id="KW-1185">Reference proteome</keyword>
<dbReference type="InterPro" id="IPR011250">
    <property type="entry name" value="OMP/PagP_B-barrel"/>
</dbReference>
<protein>
    <submittedName>
        <fullName evidence="4">Outer membrane protein</fullName>
    </submittedName>
</protein>
<dbReference type="PANTHER" id="PTHR36920">
    <property type="match status" value="1"/>
</dbReference>
<dbReference type="Proteomes" id="UP000183994">
    <property type="component" value="Unassembled WGS sequence"/>
</dbReference>
<evidence type="ECO:0000313" key="4">
    <source>
        <dbReference type="EMBL" id="SHK10401.1"/>
    </source>
</evidence>
<dbReference type="OrthoDB" id="5451288at2"/>
<gene>
    <name evidence="4" type="ORF">SAMN02745216_02876</name>
</gene>
<organism evidence="4 5">
    <name type="scientific">Desulfatibacillum alkenivorans DSM 16219</name>
    <dbReference type="NCBI Taxonomy" id="1121393"/>
    <lineage>
        <taxon>Bacteria</taxon>
        <taxon>Pseudomonadati</taxon>
        <taxon>Thermodesulfobacteriota</taxon>
        <taxon>Desulfobacteria</taxon>
        <taxon>Desulfobacterales</taxon>
        <taxon>Desulfatibacillaceae</taxon>
        <taxon>Desulfatibacillum</taxon>
    </lineage>
</organism>
<dbReference type="GO" id="GO:0055085">
    <property type="term" value="P:transmembrane transport"/>
    <property type="evidence" value="ECO:0007669"/>
    <property type="project" value="TreeGrafter"/>
</dbReference>
<dbReference type="EMBL" id="FQZU01000018">
    <property type="protein sequence ID" value="SHK10401.1"/>
    <property type="molecule type" value="Genomic_DNA"/>
</dbReference>
<feature type="signal peptide" evidence="2">
    <location>
        <begin position="1"/>
        <end position="24"/>
    </location>
</feature>